<dbReference type="InterPro" id="IPR036179">
    <property type="entry name" value="Ig-like_dom_sf"/>
</dbReference>
<proteinExistence type="predicted"/>
<keyword evidence="2" id="KW-1064">Adaptive immunity</keyword>
<evidence type="ECO:0000259" key="5">
    <source>
        <dbReference type="PROSITE" id="PS50835"/>
    </source>
</evidence>
<dbReference type="Pfam" id="PF07686">
    <property type="entry name" value="V-set"/>
    <property type="match status" value="1"/>
</dbReference>
<dbReference type="SUPFAM" id="SSF48726">
    <property type="entry name" value="Immunoglobulin"/>
    <property type="match status" value="2"/>
</dbReference>
<evidence type="ECO:0000313" key="7">
    <source>
        <dbReference type="Proteomes" id="UP001205998"/>
    </source>
</evidence>
<evidence type="ECO:0000256" key="4">
    <source>
        <dbReference type="SAM" id="SignalP"/>
    </source>
</evidence>
<evidence type="ECO:0000256" key="3">
    <source>
        <dbReference type="ARBA" id="ARBA00043265"/>
    </source>
</evidence>
<dbReference type="EMBL" id="MU541276">
    <property type="protein sequence ID" value="KAI5628922.1"/>
    <property type="molecule type" value="Genomic_DNA"/>
</dbReference>
<dbReference type="AlphaFoldDB" id="A0AAD5B6J1"/>
<dbReference type="GO" id="GO:0005576">
    <property type="term" value="C:extracellular region"/>
    <property type="evidence" value="ECO:0007669"/>
    <property type="project" value="UniProtKB-ARBA"/>
</dbReference>
<keyword evidence="1" id="KW-0391">Immunity</keyword>
<dbReference type="InterPro" id="IPR050199">
    <property type="entry name" value="IgHV"/>
</dbReference>
<dbReference type="FunFam" id="2.60.40.10:FF:003074">
    <property type="entry name" value="Immunoglobulin heavy variable 11-1"/>
    <property type="match status" value="1"/>
</dbReference>
<organism evidence="6 7">
    <name type="scientific">Silurus asotus</name>
    <name type="common">Amur catfish</name>
    <name type="synonym">Parasilurus asotus</name>
    <dbReference type="NCBI Taxonomy" id="30991"/>
    <lineage>
        <taxon>Eukaryota</taxon>
        <taxon>Metazoa</taxon>
        <taxon>Chordata</taxon>
        <taxon>Craniata</taxon>
        <taxon>Vertebrata</taxon>
        <taxon>Euteleostomi</taxon>
        <taxon>Actinopterygii</taxon>
        <taxon>Neopterygii</taxon>
        <taxon>Teleostei</taxon>
        <taxon>Ostariophysi</taxon>
        <taxon>Siluriformes</taxon>
        <taxon>Siluridae</taxon>
        <taxon>Silurus</taxon>
    </lineage>
</organism>
<evidence type="ECO:0000256" key="2">
    <source>
        <dbReference type="ARBA" id="ARBA00023130"/>
    </source>
</evidence>
<feature type="signal peptide" evidence="4">
    <location>
        <begin position="1"/>
        <end position="20"/>
    </location>
</feature>
<dbReference type="PROSITE" id="PS50835">
    <property type="entry name" value="IG_LIKE"/>
    <property type="match status" value="1"/>
</dbReference>
<gene>
    <name evidence="6" type="ORF">C0J50_2624</name>
</gene>
<dbReference type="SMART" id="SM00406">
    <property type="entry name" value="IGv"/>
    <property type="match status" value="2"/>
</dbReference>
<keyword evidence="3" id="KW-1280">Immunoglobulin</keyword>
<dbReference type="Proteomes" id="UP001205998">
    <property type="component" value="Unassembled WGS sequence"/>
</dbReference>
<dbReference type="PANTHER" id="PTHR23266">
    <property type="entry name" value="IMMUNOGLOBULIN HEAVY CHAIN"/>
    <property type="match status" value="1"/>
</dbReference>
<dbReference type="InterPro" id="IPR013783">
    <property type="entry name" value="Ig-like_fold"/>
</dbReference>
<dbReference type="GO" id="GO:0002250">
    <property type="term" value="P:adaptive immune response"/>
    <property type="evidence" value="ECO:0007669"/>
    <property type="project" value="UniProtKB-KW"/>
</dbReference>
<feature type="domain" description="Ig-like" evidence="5">
    <location>
        <begin position="61"/>
        <end position="176"/>
    </location>
</feature>
<reference evidence="6" key="1">
    <citation type="submission" date="2018-07" db="EMBL/GenBank/DDBJ databases">
        <title>Comparative genomics of catfishes provides insights into carnivory and benthic adaptation.</title>
        <authorList>
            <person name="Zhang Y."/>
            <person name="Wang D."/>
            <person name="Peng Z."/>
            <person name="Zheng S."/>
            <person name="Shao F."/>
            <person name="Tao W."/>
        </authorList>
    </citation>
    <scope>NUCLEOTIDE SEQUENCE</scope>
    <source>
        <strain evidence="6">Chongqing</strain>
    </source>
</reference>
<comment type="caution">
    <text evidence="6">The sequence shown here is derived from an EMBL/GenBank/DDBJ whole genome shotgun (WGS) entry which is preliminary data.</text>
</comment>
<sequence length="176" mass="19689">MKISLSLFLLLISFIGFCSAEIRLDQSPAVVKKPGESVKISCKISGYSMTSNNIHWIRQKPGKALEWIGYMNTDCCSQTLIESDSVIIKPDQSHKLICTASGFTFGSSWMAWIRQAPGKGLEFVATLYTTSYIYYSSAVNGRFTISRDNSKMQVYLHMNSVGTEDTAVYYCARDTQ</sequence>
<dbReference type="InterPro" id="IPR007110">
    <property type="entry name" value="Ig-like_dom"/>
</dbReference>
<accession>A0AAD5B6J1</accession>
<keyword evidence="7" id="KW-1185">Reference proteome</keyword>
<dbReference type="InterPro" id="IPR013106">
    <property type="entry name" value="Ig_V-set"/>
</dbReference>
<keyword evidence="4" id="KW-0732">Signal</keyword>
<evidence type="ECO:0000313" key="6">
    <source>
        <dbReference type="EMBL" id="KAI5628922.1"/>
    </source>
</evidence>
<feature type="chain" id="PRO_5041941876" description="Ig-like domain-containing protein" evidence="4">
    <location>
        <begin position="21"/>
        <end position="176"/>
    </location>
</feature>
<name>A0AAD5B6J1_SILAS</name>
<evidence type="ECO:0000256" key="1">
    <source>
        <dbReference type="ARBA" id="ARBA00022859"/>
    </source>
</evidence>
<protein>
    <recommendedName>
        <fullName evidence="5">Ig-like domain-containing protein</fullName>
    </recommendedName>
</protein>
<dbReference type="Gene3D" id="2.60.40.10">
    <property type="entry name" value="Immunoglobulins"/>
    <property type="match status" value="2"/>
</dbReference>
<dbReference type="GO" id="GO:0019814">
    <property type="term" value="C:immunoglobulin complex"/>
    <property type="evidence" value="ECO:0007669"/>
    <property type="project" value="UniProtKB-KW"/>
</dbReference>